<evidence type="ECO:0000313" key="2">
    <source>
        <dbReference type="EMBL" id="OHA05983.1"/>
    </source>
</evidence>
<dbReference type="InterPro" id="IPR034079">
    <property type="entry name" value="R3H_KhpB"/>
</dbReference>
<dbReference type="Proteomes" id="UP000177982">
    <property type="component" value="Unassembled WGS sequence"/>
</dbReference>
<dbReference type="PANTHER" id="PTHR35800">
    <property type="entry name" value="PROTEIN JAG"/>
    <property type="match status" value="1"/>
</dbReference>
<dbReference type="GO" id="GO:0003723">
    <property type="term" value="F:RNA binding"/>
    <property type="evidence" value="ECO:0007669"/>
    <property type="project" value="InterPro"/>
</dbReference>
<dbReference type="CDD" id="cd02644">
    <property type="entry name" value="R3H_jag"/>
    <property type="match status" value="1"/>
</dbReference>
<sequence length="87" mass="10227">MVHKEIGEIPRFFLDVNGYRAGRLDELKEEARGVAKRVRLYRKEVRLRPMNSFERRVIHTALAEYPDIMTESIGDAERRAVVIKPYP</sequence>
<dbReference type="AlphaFoldDB" id="A0A1G2L2P9"/>
<dbReference type="PANTHER" id="PTHR35800:SF1">
    <property type="entry name" value="RNA-BINDING PROTEIN KHPB"/>
    <property type="match status" value="1"/>
</dbReference>
<comment type="caution">
    <text evidence="2">The sequence shown here is derived from an EMBL/GenBank/DDBJ whole genome shotgun (WGS) entry which is preliminary data.</text>
</comment>
<dbReference type="InterPro" id="IPR001374">
    <property type="entry name" value="R3H_dom"/>
</dbReference>
<dbReference type="EMBL" id="MHQO01000040">
    <property type="protein sequence ID" value="OHA05983.1"/>
    <property type="molecule type" value="Genomic_DNA"/>
</dbReference>
<evidence type="ECO:0000259" key="1">
    <source>
        <dbReference type="PROSITE" id="PS51061"/>
    </source>
</evidence>
<accession>A0A1G2L2P9</accession>
<dbReference type="SUPFAM" id="SSF82708">
    <property type="entry name" value="R3H domain"/>
    <property type="match status" value="1"/>
</dbReference>
<protein>
    <recommendedName>
        <fullName evidence="1">R3H domain-containing protein</fullName>
    </recommendedName>
</protein>
<dbReference type="InterPro" id="IPR039247">
    <property type="entry name" value="KhpB"/>
</dbReference>
<feature type="domain" description="R3H" evidence="1">
    <location>
        <begin position="21"/>
        <end position="87"/>
    </location>
</feature>
<dbReference type="PROSITE" id="PS51061">
    <property type="entry name" value="R3H"/>
    <property type="match status" value="1"/>
</dbReference>
<gene>
    <name evidence="2" type="ORF">A2934_04020</name>
</gene>
<organism evidence="2 3">
    <name type="scientific">Candidatus Sungbacteria bacterium RIFCSPLOWO2_01_FULL_47_10</name>
    <dbReference type="NCBI Taxonomy" id="1802276"/>
    <lineage>
        <taxon>Bacteria</taxon>
        <taxon>Candidatus Sungiibacteriota</taxon>
    </lineage>
</organism>
<reference evidence="2 3" key="1">
    <citation type="journal article" date="2016" name="Nat. Commun.">
        <title>Thousands of microbial genomes shed light on interconnected biogeochemical processes in an aquifer system.</title>
        <authorList>
            <person name="Anantharaman K."/>
            <person name="Brown C.T."/>
            <person name="Hug L.A."/>
            <person name="Sharon I."/>
            <person name="Castelle C.J."/>
            <person name="Probst A.J."/>
            <person name="Thomas B.C."/>
            <person name="Singh A."/>
            <person name="Wilkins M.J."/>
            <person name="Karaoz U."/>
            <person name="Brodie E.L."/>
            <person name="Williams K.H."/>
            <person name="Hubbard S.S."/>
            <person name="Banfield J.F."/>
        </authorList>
    </citation>
    <scope>NUCLEOTIDE SEQUENCE [LARGE SCALE GENOMIC DNA]</scope>
</reference>
<proteinExistence type="predicted"/>
<dbReference type="Gene3D" id="3.30.1370.50">
    <property type="entry name" value="R3H-like domain"/>
    <property type="match status" value="1"/>
</dbReference>
<dbReference type="InterPro" id="IPR036867">
    <property type="entry name" value="R3H_dom_sf"/>
</dbReference>
<evidence type="ECO:0000313" key="3">
    <source>
        <dbReference type="Proteomes" id="UP000177982"/>
    </source>
</evidence>
<dbReference type="SMART" id="SM00393">
    <property type="entry name" value="R3H"/>
    <property type="match status" value="1"/>
</dbReference>
<name>A0A1G2L2P9_9BACT</name>
<dbReference type="Pfam" id="PF01424">
    <property type="entry name" value="R3H"/>
    <property type="match status" value="1"/>
</dbReference>